<comment type="caution">
    <text evidence="3">The sequence shown here is derived from an EMBL/GenBank/DDBJ whole genome shotgun (WGS) entry which is preliminary data.</text>
</comment>
<dbReference type="PROSITE" id="PS50097">
    <property type="entry name" value="BTB"/>
    <property type="match status" value="1"/>
</dbReference>
<organism evidence="3 4">
    <name type="scientific">Cladonia borealis</name>
    <dbReference type="NCBI Taxonomy" id="184061"/>
    <lineage>
        <taxon>Eukaryota</taxon>
        <taxon>Fungi</taxon>
        <taxon>Dikarya</taxon>
        <taxon>Ascomycota</taxon>
        <taxon>Pezizomycotina</taxon>
        <taxon>Lecanoromycetes</taxon>
        <taxon>OSLEUM clade</taxon>
        <taxon>Lecanoromycetidae</taxon>
        <taxon>Lecanorales</taxon>
        <taxon>Lecanorineae</taxon>
        <taxon>Cladoniaceae</taxon>
        <taxon>Cladonia</taxon>
    </lineage>
</organism>
<evidence type="ECO:0000313" key="3">
    <source>
        <dbReference type="EMBL" id="KAK0510935.1"/>
    </source>
</evidence>
<dbReference type="InterPro" id="IPR011333">
    <property type="entry name" value="SKP1/BTB/POZ_sf"/>
</dbReference>
<dbReference type="Gene3D" id="3.30.710.10">
    <property type="entry name" value="Potassium Channel Kv1.1, Chain A"/>
    <property type="match status" value="1"/>
</dbReference>
<protein>
    <recommendedName>
        <fullName evidence="2">BTB domain-containing protein</fullName>
    </recommendedName>
</protein>
<evidence type="ECO:0000313" key="4">
    <source>
        <dbReference type="Proteomes" id="UP001166286"/>
    </source>
</evidence>
<keyword evidence="4" id="KW-1185">Reference proteome</keyword>
<dbReference type="EMBL" id="JAFEKC020000014">
    <property type="protein sequence ID" value="KAK0510935.1"/>
    <property type="molecule type" value="Genomic_DNA"/>
</dbReference>
<gene>
    <name evidence="3" type="ORF">JMJ35_006487</name>
</gene>
<evidence type="ECO:0000259" key="2">
    <source>
        <dbReference type="PROSITE" id="PS50097"/>
    </source>
</evidence>
<feature type="domain" description="BTB" evidence="2">
    <location>
        <begin position="20"/>
        <end position="95"/>
    </location>
</feature>
<proteinExistence type="predicted"/>
<dbReference type="AlphaFoldDB" id="A0AA39QZF5"/>
<reference evidence="3" key="1">
    <citation type="submission" date="2023-03" db="EMBL/GenBank/DDBJ databases">
        <title>Complete genome of Cladonia borealis.</title>
        <authorList>
            <person name="Park H."/>
        </authorList>
    </citation>
    <scope>NUCLEOTIDE SEQUENCE</scope>
    <source>
        <strain evidence="3">ANT050790</strain>
    </source>
</reference>
<dbReference type="Proteomes" id="UP001166286">
    <property type="component" value="Unassembled WGS sequence"/>
</dbReference>
<dbReference type="CDD" id="cd18186">
    <property type="entry name" value="BTB_POZ_ZBTB_KLHL-like"/>
    <property type="match status" value="1"/>
</dbReference>
<evidence type="ECO:0000256" key="1">
    <source>
        <dbReference type="SAM" id="MobiDB-lite"/>
    </source>
</evidence>
<dbReference type="SUPFAM" id="SSF54695">
    <property type="entry name" value="POZ domain"/>
    <property type="match status" value="1"/>
</dbReference>
<sequence length="313" mass="34872">MDASNSANAPSETHAIAPTGDVILVVGEEKTELRVHSVCMRTASEVFDAMLGPHFSEGQPSDGLRPMMIPMPDDNATAMATICNVIHHRNDLLPDAPEPGELVEIALAADKYDFALALKYAMFQWLDFKAFDTFSNLGKLLIAAYVFDNSDAFRHATRRLITDFTLSYLLLVDTKFSEIIPSSIYYMLENARNRTRVSVQEVLLPDVAPCCDHSSESLEFYIQVLQDNDLWGASLFAVPIDTLVRKTETTDQLNSLDDDETRCTHRSPKQNNQKTRYSKLKELTASAGLCLGCVRSGNIDAKFPCDLDHKDEV</sequence>
<dbReference type="InterPro" id="IPR000210">
    <property type="entry name" value="BTB/POZ_dom"/>
</dbReference>
<accession>A0AA39QZF5</accession>
<name>A0AA39QZF5_9LECA</name>
<feature type="region of interest" description="Disordered" evidence="1">
    <location>
        <begin position="256"/>
        <end position="276"/>
    </location>
</feature>